<name>A0ABR9FT01_9GAMM</name>
<evidence type="ECO:0000313" key="1">
    <source>
        <dbReference type="EMBL" id="MBE0459951.1"/>
    </source>
</evidence>
<proteinExistence type="predicted"/>
<comment type="caution">
    <text evidence="1">The sequence shown here is derived from an EMBL/GenBank/DDBJ whole genome shotgun (WGS) entry which is preliminary data.</text>
</comment>
<keyword evidence="2" id="KW-1185">Reference proteome</keyword>
<dbReference type="EMBL" id="RRZA01000160">
    <property type="protein sequence ID" value="MBE0459951.1"/>
    <property type="molecule type" value="Genomic_DNA"/>
</dbReference>
<sequence>MTKISNFDVTDNAVSWSLGDERIRIPYTNLEHAVVNENQGYVLVLLKGEELPEKLIVLDSAGKEIENITSIDNFKLYYLSSHPKTEVSIVCISDSPVDHFTDWHFGYDIKHHQFVRLNRAY</sequence>
<reference evidence="1 2" key="1">
    <citation type="submission" date="2020-07" db="EMBL/GenBank/DDBJ databases">
        <title>Halophilic bacteria isolated from french cheeses.</title>
        <authorList>
            <person name="Kothe C.I."/>
            <person name="Farah-Kraiem B."/>
            <person name="Renault P."/>
            <person name="Dridi B."/>
        </authorList>
    </citation>
    <scope>NUCLEOTIDE SEQUENCE [LARGE SCALE GENOMIC DNA]</scope>
    <source>
        <strain evidence="1 2">FME14</strain>
    </source>
</reference>
<dbReference type="Proteomes" id="UP000707245">
    <property type="component" value="Unassembled WGS sequence"/>
</dbReference>
<evidence type="ECO:0000313" key="2">
    <source>
        <dbReference type="Proteomes" id="UP000707245"/>
    </source>
</evidence>
<dbReference type="RefSeq" id="WP_192543243.1">
    <property type="nucleotide sequence ID" value="NZ_JBQQIQ010000002.1"/>
</dbReference>
<protein>
    <submittedName>
        <fullName evidence="1">Uncharacterized protein</fullName>
    </submittedName>
</protein>
<gene>
    <name evidence="1" type="ORF">EI167_21550</name>
</gene>
<accession>A0ABR9FT01</accession>
<organism evidence="1 2">
    <name type="scientific">Pseudoalteromonas prydzensis</name>
    <dbReference type="NCBI Taxonomy" id="182141"/>
    <lineage>
        <taxon>Bacteria</taxon>
        <taxon>Pseudomonadati</taxon>
        <taxon>Pseudomonadota</taxon>
        <taxon>Gammaproteobacteria</taxon>
        <taxon>Alteromonadales</taxon>
        <taxon>Pseudoalteromonadaceae</taxon>
        <taxon>Pseudoalteromonas</taxon>
    </lineage>
</organism>